<organism evidence="2 3">
    <name type="scientific">Bombardia bombarda</name>
    <dbReference type="NCBI Taxonomy" id="252184"/>
    <lineage>
        <taxon>Eukaryota</taxon>
        <taxon>Fungi</taxon>
        <taxon>Dikarya</taxon>
        <taxon>Ascomycota</taxon>
        <taxon>Pezizomycotina</taxon>
        <taxon>Sordariomycetes</taxon>
        <taxon>Sordariomycetidae</taxon>
        <taxon>Sordariales</taxon>
        <taxon>Lasiosphaeriaceae</taxon>
        <taxon>Bombardia</taxon>
    </lineage>
</organism>
<dbReference type="Proteomes" id="UP001174934">
    <property type="component" value="Unassembled WGS sequence"/>
</dbReference>
<feature type="region of interest" description="Disordered" evidence="1">
    <location>
        <begin position="287"/>
        <end position="383"/>
    </location>
</feature>
<feature type="compositionally biased region" description="Polar residues" evidence="1">
    <location>
        <begin position="367"/>
        <end position="377"/>
    </location>
</feature>
<name>A0AA39X0D5_9PEZI</name>
<feature type="compositionally biased region" description="Basic and acidic residues" evidence="1">
    <location>
        <begin position="295"/>
        <end position="329"/>
    </location>
</feature>
<sequence length="383" mass="43970">MSFIDFDTSLSEENRARLKWNGGLQPKDLSATMLTTDPRISANFEEQPESVDRNPFTEKYNLSETLTYIPSCTRRMTRLFTRAGSGIAIKMHSRVEYRDNYSNSHQGAAIVDRVFPLIAPENGLDSNDYSTVSYEIMSLVGCLHQTRILHRDINPDSIGRNEEGQAVFHDFRLAHKLGAGSEDVPNWTEWQMFLPPRYCEQLKPGPRGWTESRFKMTEKDDRYAAALTILWVWNGLDWIESRKSKSALLQKPLEKMPDLSIIADDYIRYWVAWQLERGGLARGNQDWPDYPQWDVDPHSAEASDERRRRRKEMQAKISERLKALTHTDNDITPLGENNNTTLKRQREESEDRDEGGGKRRRMASTAPYGSSGCSQAFGQLVVA</sequence>
<proteinExistence type="predicted"/>
<evidence type="ECO:0008006" key="4">
    <source>
        <dbReference type="Google" id="ProtNLM"/>
    </source>
</evidence>
<gene>
    <name evidence="2" type="ORF">B0T17DRAFT_531569</name>
</gene>
<reference evidence="2" key="1">
    <citation type="submission" date="2023-06" db="EMBL/GenBank/DDBJ databases">
        <title>Genome-scale phylogeny and comparative genomics of the fungal order Sordariales.</title>
        <authorList>
            <consortium name="Lawrence Berkeley National Laboratory"/>
            <person name="Hensen N."/>
            <person name="Bonometti L."/>
            <person name="Westerberg I."/>
            <person name="Brannstrom I.O."/>
            <person name="Guillou S."/>
            <person name="Cros-Aarteil S."/>
            <person name="Calhoun S."/>
            <person name="Haridas S."/>
            <person name="Kuo A."/>
            <person name="Mondo S."/>
            <person name="Pangilinan J."/>
            <person name="Riley R."/>
            <person name="LaButti K."/>
            <person name="Andreopoulos B."/>
            <person name="Lipzen A."/>
            <person name="Chen C."/>
            <person name="Yanf M."/>
            <person name="Daum C."/>
            <person name="Ng V."/>
            <person name="Clum A."/>
            <person name="Steindorff A."/>
            <person name="Ohm R."/>
            <person name="Martin F."/>
            <person name="Silar P."/>
            <person name="Natvig D."/>
            <person name="Lalanne C."/>
            <person name="Gautier V."/>
            <person name="Ament-velasquez S.L."/>
            <person name="Kruys A."/>
            <person name="Hutchinson M.I."/>
            <person name="Powell A.J."/>
            <person name="Barry K."/>
            <person name="Miller A.N."/>
            <person name="Grigoriev I.V."/>
            <person name="Debuchy R."/>
            <person name="Gladieux P."/>
            <person name="Thoren M.H."/>
            <person name="Johannesson H."/>
        </authorList>
    </citation>
    <scope>NUCLEOTIDE SEQUENCE</scope>
    <source>
        <strain evidence="2">SMH3391-2</strain>
    </source>
</reference>
<dbReference type="EMBL" id="JAULSR010000003">
    <property type="protein sequence ID" value="KAK0624969.1"/>
    <property type="molecule type" value="Genomic_DNA"/>
</dbReference>
<dbReference type="AlphaFoldDB" id="A0AA39X0D5"/>
<accession>A0AA39X0D5</accession>
<comment type="caution">
    <text evidence="2">The sequence shown here is derived from an EMBL/GenBank/DDBJ whole genome shotgun (WGS) entry which is preliminary data.</text>
</comment>
<dbReference type="InterPro" id="IPR011009">
    <property type="entry name" value="Kinase-like_dom_sf"/>
</dbReference>
<dbReference type="Gene3D" id="1.10.510.10">
    <property type="entry name" value="Transferase(Phosphotransferase) domain 1"/>
    <property type="match status" value="1"/>
</dbReference>
<evidence type="ECO:0000313" key="2">
    <source>
        <dbReference type="EMBL" id="KAK0624969.1"/>
    </source>
</evidence>
<keyword evidence="3" id="KW-1185">Reference proteome</keyword>
<evidence type="ECO:0000313" key="3">
    <source>
        <dbReference type="Proteomes" id="UP001174934"/>
    </source>
</evidence>
<dbReference type="SUPFAM" id="SSF56112">
    <property type="entry name" value="Protein kinase-like (PK-like)"/>
    <property type="match status" value="1"/>
</dbReference>
<evidence type="ECO:0000256" key="1">
    <source>
        <dbReference type="SAM" id="MobiDB-lite"/>
    </source>
</evidence>
<protein>
    <recommendedName>
        <fullName evidence="4">Protein kinase domain-containing protein</fullName>
    </recommendedName>
</protein>
<feature type="compositionally biased region" description="Basic and acidic residues" evidence="1">
    <location>
        <begin position="344"/>
        <end position="357"/>
    </location>
</feature>